<reference evidence="1 2" key="1">
    <citation type="journal article" date="2016" name="Nat. Commun.">
        <title>Thousands of microbial genomes shed light on interconnected biogeochemical processes in an aquifer system.</title>
        <authorList>
            <person name="Anantharaman K."/>
            <person name="Brown C.T."/>
            <person name="Hug L.A."/>
            <person name="Sharon I."/>
            <person name="Castelle C.J."/>
            <person name="Probst A.J."/>
            <person name="Thomas B.C."/>
            <person name="Singh A."/>
            <person name="Wilkins M.J."/>
            <person name="Karaoz U."/>
            <person name="Brodie E.L."/>
            <person name="Williams K.H."/>
            <person name="Hubbard S.S."/>
            <person name="Banfield J.F."/>
        </authorList>
    </citation>
    <scope>NUCLEOTIDE SEQUENCE [LARGE SCALE GENOMIC DNA]</scope>
</reference>
<protein>
    <submittedName>
        <fullName evidence="1">Uncharacterized protein</fullName>
    </submittedName>
</protein>
<dbReference type="Proteomes" id="UP000177006">
    <property type="component" value="Unassembled WGS sequence"/>
</dbReference>
<gene>
    <name evidence="1" type="ORF">A2160_04560</name>
</gene>
<evidence type="ECO:0000313" key="2">
    <source>
        <dbReference type="Proteomes" id="UP000177006"/>
    </source>
</evidence>
<accession>A0A1F5E9J6</accession>
<organism evidence="1 2">
    <name type="scientific">Candidatus Beckwithbacteria bacterium RBG_13_42_9</name>
    <dbReference type="NCBI Taxonomy" id="1797457"/>
    <lineage>
        <taxon>Bacteria</taxon>
        <taxon>Candidatus Beckwithiibacteriota</taxon>
    </lineage>
</organism>
<dbReference type="EMBL" id="MEZK01000001">
    <property type="protein sequence ID" value="OGD64033.1"/>
    <property type="molecule type" value="Genomic_DNA"/>
</dbReference>
<proteinExistence type="predicted"/>
<evidence type="ECO:0000313" key="1">
    <source>
        <dbReference type="EMBL" id="OGD64033.1"/>
    </source>
</evidence>
<name>A0A1F5E9J6_9BACT</name>
<comment type="caution">
    <text evidence="1">The sequence shown here is derived from an EMBL/GenBank/DDBJ whole genome shotgun (WGS) entry which is preliminary data.</text>
</comment>
<sequence length="233" mass="27669">MVRNKKVWDKNIKEKVKLLRKEGYSYGQLTEVTGAAKSTLFSWLKGIERPKRFAKYSASEWARKIQPLAVKMLKKKRQERIKQIISLAQKEVGKLKIEKDFKKAILSILYWAEGNKEGGVHFANIDPRIVFLFVSLLRECYEVDESKFRIRLHLHYYHREREIKTFWSNLLKIPLSQFNKTYRKHRSKEKTFRRNFGGICFVKYNSVCLREQILQYAYFLAESIIGKVNVPVA</sequence>
<dbReference type="AlphaFoldDB" id="A0A1F5E9J6"/>